<proteinExistence type="inferred from homology"/>
<dbReference type="PANTHER" id="PTHR43179:SF12">
    <property type="entry name" value="GALACTOFURANOSYLTRANSFERASE GLFT2"/>
    <property type="match status" value="1"/>
</dbReference>
<dbReference type="GO" id="GO:0016757">
    <property type="term" value="F:glycosyltransferase activity"/>
    <property type="evidence" value="ECO:0007669"/>
    <property type="project" value="UniProtKB-KW"/>
</dbReference>
<evidence type="ECO:0000313" key="7">
    <source>
        <dbReference type="Proteomes" id="UP000218399"/>
    </source>
</evidence>
<keyword evidence="3" id="KW-0328">Glycosyltransferase</keyword>
<dbReference type="EMBL" id="MVOH01000002">
    <property type="protein sequence ID" value="PAU68973.1"/>
    <property type="molecule type" value="Genomic_DNA"/>
</dbReference>
<protein>
    <submittedName>
        <fullName evidence="6">Multidrug MFS transporter</fullName>
    </submittedName>
</protein>
<dbReference type="PANTHER" id="PTHR43179">
    <property type="entry name" value="RHAMNOSYLTRANSFERASE WBBL"/>
    <property type="match status" value="1"/>
</dbReference>
<dbReference type="OrthoDB" id="9771846at2"/>
<evidence type="ECO:0000256" key="3">
    <source>
        <dbReference type="ARBA" id="ARBA00022676"/>
    </source>
</evidence>
<name>A0A2A2EIS1_9BIFI</name>
<comment type="similarity">
    <text evidence="2">Belongs to the glycosyltransferase 2 family.</text>
</comment>
<keyword evidence="7" id="KW-1185">Reference proteome</keyword>
<comment type="caution">
    <text evidence="6">The sequence shown here is derived from an EMBL/GenBank/DDBJ whole genome shotgun (WGS) entry which is preliminary data.</text>
</comment>
<sequence>MRCAGIVSYNPDLGRLRTNLHATAPQVRQVFIYENGSANAAAVHALCEDEFDNVQVIADTENRGIAFALNQLLAAAHDGGYEHILLLDQDSVPTEGMCDELERHLSGTVALVSPFILDRNRMTMAEYKAMAMPPLERLDHAAKHGAITSGTLNDVEAALAVGGFDDDLFIDYVDFDFNERLLLNGYTIIKDNKACLIHEKGKSEQTLLRVPRRGPGGALTWKPLYKLGYGPTRCYYQTRNRIIYWKKYHRWTGMEGVTEIPMLMALSLLFESNRIAKLRAYARGIQDGARMQVKEYRK</sequence>
<dbReference type="AlphaFoldDB" id="A0A2A2EIS1"/>
<dbReference type="InterPro" id="IPR001173">
    <property type="entry name" value="Glyco_trans_2-like"/>
</dbReference>
<dbReference type="InterPro" id="IPR029044">
    <property type="entry name" value="Nucleotide-diphossugar_trans"/>
</dbReference>
<dbReference type="Proteomes" id="UP000218399">
    <property type="component" value="Unassembled WGS sequence"/>
</dbReference>
<comment type="pathway">
    <text evidence="1">Cell wall biogenesis; cell wall polysaccharide biosynthesis.</text>
</comment>
<keyword evidence="4" id="KW-0808">Transferase</keyword>
<evidence type="ECO:0000256" key="4">
    <source>
        <dbReference type="ARBA" id="ARBA00022679"/>
    </source>
</evidence>
<gene>
    <name evidence="6" type="ORF">B1526_0166</name>
</gene>
<evidence type="ECO:0000256" key="2">
    <source>
        <dbReference type="ARBA" id="ARBA00006739"/>
    </source>
</evidence>
<accession>A0A2A2EIS1</accession>
<dbReference type="Pfam" id="PF00535">
    <property type="entry name" value="Glycos_transf_2"/>
    <property type="match status" value="1"/>
</dbReference>
<dbReference type="RefSeq" id="WP_095614238.1">
    <property type="nucleotide sequence ID" value="NZ_MVOH01000002.1"/>
</dbReference>
<evidence type="ECO:0000313" key="6">
    <source>
        <dbReference type="EMBL" id="PAU68973.1"/>
    </source>
</evidence>
<evidence type="ECO:0000259" key="5">
    <source>
        <dbReference type="Pfam" id="PF00535"/>
    </source>
</evidence>
<dbReference type="SUPFAM" id="SSF53448">
    <property type="entry name" value="Nucleotide-diphospho-sugar transferases"/>
    <property type="match status" value="1"/>
</dbReference>
<dbReference type="Gene3D" id="3.90.550.10">
    <property type="entry name" value="Spore Coat Polysaccharide Biosynthesis Protein SpsA, Chain A"/>
    <property type="match status" value="1"/>
</dbReference>
<reference evidence="6 7" key="1">
    <citation type="journal article" date="2017" name="ISME J.">
        <title>Unveiling bifidobacterial biogeography across the mammalian branch of the tree of life.</title>
        <authorList>
            <person name="Milani C."/>
            <person name="Mangifesta M."/>
            <person name="Mancabelli L."/>
            <person name="Lugli G.A."/>
            <person name="James K."/>
            <person name="Duranti S."/>
            <person name="Turroni F."/>
            <person name="Ferrario C."/>
            <person name="Ossiprandi M.C."/>
            <person name="van Sinderen D."/>
            <person name="Ventura M."/>
        </authorList>
    </citation>
    <scope>NUCLEOTIDE SEQUENCE [LARGE SCALE GENOMIC DNA]</scope>
    <source>
        <strain evidence="7">Ham19E</strain>
    </source>
</reference>
<organism evidence="6 7">
    <name type="scientific">Bifidobacterium criceti</name>
    <dbReference type="NCBI Taxonomy" id="1960969"/>
    <lineage>
        <taxon>Bacteria</taxon>
        <taxon>Bacillati</taxon>
        <taxon>Actinomycetota</taxon>
        <taxon>Actinomycetes</taxon>
        <taxon>Bifidobacteriales</taxon>
        <taxon>Bifidobacteriaceae</taxon>
        <taxon>Bifidobacterium</taxon>
    </lineage>
</organism>
<feature type="domain" description="Glycosyltransferase 2-like" evidence="5">
    <location>
        <begin position="6"/>
        <end position="130"/>
    </location>
</feature>
<evidence type="ECO:0000256" key="1">
    <source>
        <dbReference type="ARBA" id="ARBA00004776"/>
    </source>
</evidence>